<dbReference type="EC" id="3.1.2.4" evidence="2"/>
<evidence type="ECO:0000259" key="4">
    <source>
        <dbReference type="Pfam" id="PF16113"/>
    </source>
</evidence>
<name>A0AAU9JP08_9CILI</name>
<accession>A0AAU9JP08</accession>
<dbReference type="PANTHER" id="PTHR43176">
    <property type="entry name" value="3-HYDROXYISOBUTYRYL-COA HYDROLASE-RELATED"/>
    <property type="match status" value="1"/>
</dbReference>
<dbReference type="Pfam" id="PF16113">
    <property type="entry name" value="ECH_2"/>
    <property type="match status" value="1"/>
</dbReference>
<dbReference type="PANTHER" id="PTHR43176:SF3">
    <property type="entry name" value="3-HYDROXYISOBUTYRYL-COA HYDROLASE, MITOCHONDRIAL"/>
    <property type="match status" value="1"/>
</dbReference>
<dbReference type="GO" id="GO:0003860">
    <property type="term" value="F:3-hydroxyisobutyryl-CoA hydrolase activity"/>
    <property type="evidence" value="ECO:0007669"/>
    <property type="project" value="UniProtKB-EC"/>
</dbReference>
<dbReference type="Proteomes" id="UP001162131">
    <property type="component" value="Unassembled WGS sequence"/>
</dbReference>
<dbReference type="EMBL" id="CAJZBQ010000034">
    <property type="protein sequence ID" value="CAG9323461.1"/>
    <property type="molecule type" value="Genomic_DNA"/>
</dbReference>
<dbReference type="InterPro" id="IPR032259">
    <property type="entry name" value="HIBYL-CoA-H"/>
</dbReference>
<evidence type="ECO:0000313" key="5">
    <source>
        <dbReference type="EMBL" id="CAG9323461.1"/>
    </source>
</evidence>
<dbReference type="InterPro" id="IPR045004">
    <property type="entry name" value="ECH_dom"/>
</dbReference>
<proteinExistence type="predicted"/>
<evidence type="ECO:0000256" key="1">
    <source>
        <dbReference type="ARBA" id="ARBA00001709"/>
    </source>
</evidence>
<gene>
    <name evidence="5" type="ORF">BSTOLATCC_MIC34111</name>
</gene>
<dbReference type="InterPro" id="IPR029045">
    <property type="entry name" value="ClpP/crotonase-like_dom_sf"/>
</dbReference>
<comment type="catalytic activity">
    <reaction evidence="1">
        <text>3-hydroxy-2-methylpropanoyl-CoA + H2O = 3-hydroxy-2-methylpropanoate + CoA + H(+)</text>
        <dbReference type="Rhea" id="RHEA:20888"/>
        <dbReference type="ChEBI" id="CHEBI:11805"/>
        <dbReference type="ChEBI" id="CHEBI:15377"/>
        <dbReference type="ChEBI" id="CHEBI:15378"/>
        <dbReference type="ChEBI" id="CHEBI:57287"/>
        <dbReference type="ChEBI" id="CHEBI:57340"/>
        <dbReference type="EC" id="3.1.2.4"/>
    </reaction>
</comment>
<feature type="domain" description="Enoyl-CoA hydratase/isomerase" evidence="4">
    <location>
        <begin position="20"/>
        <end position="337"/>
    </location>
</feature>
<evidence type="ECO:0000256" key="3">
    <source>
        <dbReference type="ARBA" id="ARBA00022801"/>
    </source>
</evidence>
<dbReference type="AlphaFoldDB" id="A0AAU9JP08"/>
<organism evidence="5 6">
    <name type="scientific">Blepharisma stoltei</name>
    <dbReference type="NCBI Taxonomy" id="1481888"/>
    <lineage>
        <taxon>Eukaryota</taxon>
        <taxon>Sar</taxon>
        <taxon>Alveolata</taxon>
        <taxon>Ciliophora</taxon>
        <taxon>Postciliodesmatophora</taxon>
        <taxon>Heterotrichea</taxon>
        <taxon>Heterotrichida</taxon>
        <taxon>Blepharismidae</taxon>
        <taxon>Blepharisma</taxon>
    </lineage>
</organism>
<reference evidence="5" key="1">
    <citation type="submission" date="2021-09" db="EMBL/GenBank/DDBJ databases">
        <authorList>
            <consortium name="AG Swart"/>
            <person name="Singh M."/>
            <person name="Singh A."/>
            <person name="Seah K."/>
            <person name="Emmerich C."/>
        </authorList>
    </citation>
    <scope>NUCLEOTIDE SEQUENCE</scope>
    <source>
        <strain evidence="5">ATCC30299</strain>
    </source>
</reference>
<keyword evidence="6" id="KW-1185">Reference proteome</keyword>
<keyword evidence="3" id="KW-0378">Hydrolase</keyword>
<sequence>MASVQCSPSILYNQRHNTLFIKINRPESLNSFNMEMLNTMHYLVKKAKDENLNLVISGKGRALSAGADIVTMAKGEINPEMAFESIYKLAYFASSLPTERVAFMNGITFGGGVGLSWSSSIRVSTPNTLWAMPEVTIGFVPDIGASYHLSRINPPELGLYLSLTGDRLNGVDCYLFGISEYFIEEDVDKVINEMYETGNLKPTLEKYHREPNKNKSKIWPDLKDLIYCFNTYLGIEYIMYRLRELGTEWSLKTLERMKIICPLSLVIAQESFRRGRHITYRESFIMEYNLASQLIHHRAENFRNAVKNKLIAKSKHGVGWVPDKITSIGDTTIRPYFLNKEGRKLELPRL</sequence>
<protein>
    <recommendedName>
        <fullName evidence="2">3-hydroxyisobutyryl-CoA hydrolase</fullName>
        <ecNumber evidence="2">3.1.2.4</ecNumber>
    </recommendedName>
</protein>
<evidence type="ECO:0000256" key="2">
    <source>
        <dbReference type="ARBA" id="ARBA00011915"/>
    </source>
</evidence>
<evidence type="ECO:0000313" key="6">
    <source>
        <dbReference type="Proteomes" id="UP001162131"/>
    </source>
</evidence>
<dbReference type="CDD" id="cd06558">
    <property type="entry name" value="crotonase-like"/>
    <property type="match status" value="1"/>
</dbReference>
<dbReference type="Gene3D" id="3.90.226.10">
    <property type="entry name" value="2-enoyl-CoA Hydratase, Chain A, domain 1"/>
    <property type="match status" value="1"/>
</dbReference>
<dbReference type="GO" id="GO:0006574">
    <property type="term" value="P:L-valine catabolic process"/>
    <property type="evidence" value="ECO:0007669"/>
    <property type="project" value="TreeGrafter"/>
</dbReference>
<dbReference type="SUPFAM" id="SSF52096">
    <property type="entry name" value="ClpP/crotonase"/>
    <property type="match status" value="1"/>
</dbReference>
<comment type="caution">
    <text evidence="5">The sequence shown here is derived from an EMBL/GenBank/DDBJ whole genome shotgun (WGS) entry which is preliminary data.</text>
</comment>